<proteinExistence type="predicted"/>
<evidence type="ECO:0000313" key="1">
    <source>
        <dbReference type="EMBL" id="SNU09787.1"/>
    </source>
</evidence>
<gene>
    <name evidence="1" type="ORF">SAMN05216470_2014</name>
</gene>
<sequence length="85" mass="9767">GCMIKKYIKTTPIGAIRVTPDNQDELRAFAYPQEITSGNEFVNHSLNTLEGKMYFSDGDYLIKNQTGECYVCDKDIFEQTYKEVK</sequence>
<reference evidence="1 2" key="1">
    <citation type="submission" date="2017-07" db="EMBL/GenBank/DDBJ databases">
        <authorList>
            <person name="Sun Z.S."/>
            <person name="Albrecht U."/>
            <person name="Echele G."/>
            <person name="Lee C.C."/>
        </authorList>
    </citation>
    <scope>NUCLEOTIDE SEQUENCE [LARGE SCALE GENOMIC DNA]</scope>
    <source>
        <strain evidence="1 2">AR3</strain>
    </source>
</reference>
<dbReference type="EMBL" id="FZRA01000012">
    <property type="protein sequence ID" value="SNU09787.1"/>
    <property type="molecule type" value="Genomic_DNA"/>
</dbReference>
<accession>A0A239RG23</accession>
<feature type="non-terminal residue" evidence="1">
    <location>
        <position position="1"/>
    </location>
</feature>
<evidence type="ECO:0000313" key="2">
    <source>
        <dbReference type="Proteomes" id="UP000214649"/>
    </source>
</evidence>
<dbReference type="Proteomes" id="UP000214649">
    <property type="component" value="Unassembled WGS sequence"/>
</dbReference>
<dbReference type="AlphaFoldDB" id="A0A239RG23"/>
<organism evidence="1 2">
    <name type="scientific">Streptococcus equinus</name>
    <name type="common">Streptococcus bovis</name>
    <dbReference type="NCBI Taxonomy" id="1335"/>
    <lineage>
        <taxon>Bacteria</taxon>
        <taxon>Bacillati</taxon>
        <taxon>Bacillota</taxon>
        <taxon>Bacilli</taxon>
        <taxon>Lactobacillales</taxon>
        <taxon>Streptococcaceae</taxon>
        <taxon>Streptococcus</taxon>
    </lineage>
</organism>
<dbReference type="RefSeq" id="WP_094141273.1">
    <property type="nucleotide sequence ID" value="NZ_FZRA01000012.1"/>
</dbReference>
<protein>
    <submittedName>
        <fullName evidence="1">Uncharacterized protein</fullName>
    </submittedName>
</protein>
<name>A0A239RG23_STREI</name>